<keyword evidence="1" id="KW-0812">Transmembrane</keyword>
<proteinExistence type="predicted"/>
<keyword evidence="1" id="KW-0472">Membrane</keyword>
<dbReference type="InterPro" id="IPR019635">
    <property type="entry name" value="DUF2500"/>
</dbReference>
<dbReference type="Gene3D" id="2.40.50.660">
    <property type="match status" value="1"/>
</dbReference>
<evidence type="ECO:0000313" key="3">
    <source>
        <dbReference type="Proteomes" id="UP000698173"/>
    </source>
</evidence>
<feature type="transmembrane region" description="Helical" evidence="1">
    <location>
        <begin position="12"/>
        <end position="33"/>
    </location>
</feature>
<dbReference type="Pfam" id="PF10694">
    <property type="entry name" value="DUF2500"/>
    <property type="match status" value="1"/>
</dbReference>
<protein>
    <submittedName>
        <fullName evidence="2">DUF2500 domain-containing protein</fullName>
    </submittedName>
</protein>
<evidence type="ECO:0000256" key="1">
    <source>
        <dbReference type="SAM" id="Phobius"/>
    </source>
</evidence>
<comment type="caution">
    <text evidence="2">The sequence shown here is derived from an EMBL/GenBank/DDBJ whole genome shotgun (WGS) entry which is preliminary data.</text>
</comment>
<reference evidence="2" key="2">
    <citation type="submission" date="2021-09" db="EMBL/GenBank/DDBJ databases">
        <authorList>
            <person name="Gilroy R."/>
        </authorList>
    </citation>
    <scope>NUCLEOTIDE SEQUENCE</scope>
    <source>
        <strain evidence="2">CHK171-7178</strain>
    </source>
</reference>
<gene>
    <name evidence="2" type="ORF">K8V56_06085</name>
</gene>
<keyword evidence="1" id="KW-1133">Transmembrane helix</keyword>
<evidence type="ECO:0000313" key="2">
    <source>
        <dbReference type="EMBL" id="HJF31336.1"/>
    </source>
</evidence>
<dbReference type="Proteomes" id="UP000698173">
    <property type="component" value="Unassembled WGS sequence"/>
</dbReference>
<accession>A0A921G031</accession>
<organism evidence="2 3">
    <name type="scientific">Sporosarcina psychrophila</name>
    <name type="common">Bacillus psychrophilus</name>
    <dbReference type="NCBI Taxonomy" id="1476"/>
    <lineage>
        <taxon>Bacteria</taxon>
        <taxon>Bacillati</taxon>
        <taxon>Bacillota</taxon>
        <taxon>Bacilli</taxon>
        <taxon>Bacillales</taxon>
        <taxon>Caryophanaceae</taxon>
        <taxon>Sporosarcina</taxon>
    </lineage>
</organism>
<sequence>MFSPFEDATFTFVPIFIGIVAIIVFGGIIFAIVKSISTWNSNNNSPKLTVPAEVVTKRTQTSGGAGDSSASTWYYATFQVESGDRMELAVNDSQYGMLADGDIGMLTFQGTRFGAFERVNNV</sequence>
<dbReference type="AlphaFoldDB" id="A0A921G031"/>
<name>A0A921G031_SPOPS</name>
<reference evidence="2" key="1">
    <citation type="journal article" date="2021" name="PeerJ">
        <title>Extensive microbial diversity within the chicken gut microbiome revealed by metagenomics and culture.</title>
        <authorList>
            <person name="Gilroy R."/>
            <person name="Ravi A."/>
            <person name="Getino M."/>
            <person name="Pursley I."/>
            <person name="Horton D.L."/>
            <person name="Alikhan N.F."/>
            <person name="Baker D."/>
            <person name="Gharbi K."/>
            <person name="Hall N."/>
            <person name="Watson M."/>
            <person name="Adriaenssens E.M."/>
            <person name="Foster-Nyarko E."/>
            <person name="Jarju S."/>
            <person name="Secka A."/>
            <person name="Antonio M."/>
            <person name="Oren A."/>
            <person name="Chaudhuri R.R."/>
            <person name="La Ragione R."/>
            <person name="Hildebrand F."/>
            <person name="Pallen M.J."/>
        </authorList>
    </citation>
    <scope>NUCLEOTIDE SEQUENCE</scope>
    <source>
        <strain evidence="2">CHK171-7178</strain>
    </source>
</reference>
<dbReference type="EMBL" id="DYWT01000101">
    <property type="protein sequence ID" value="HJF31336.1"/>
    <property type="molecule type" value="Genomic_DNA"/>
</dbReference>